<dbReference type="CDD" id="cd03268">
    <property type="entry name" value="ABC_BcrA_bacitracin_resist"/>
    <property type="match status" value="1"/>
</dbReference>
<evidence type="ECO:0000313" key="6">
    <source>
        <dbReference type="EMBL" id="MBB4935533.1"/>
    </source>
</evidence>
<dbReference type="PROSITE" id="PS50893">
    <property type="entry name" value="ABC_TRANSPORTER_2"/>
    <property type="match status" value="1"/>
</dbReference>
<dbReference type="Gene3D" id="3.40.50.300">
    <property type="entry name" value="P-loop containing nucleotide triphosphate hydrolases"/>
    <property type="match status" value="1"/>
</dbReference>
<dbReference type="GO" id="GO:0016887">
    <property type="term" value="F:ATP hydrolysis activity"/>
    <property type="evidence" value="ECO:0007669"/>
    <property type="project" value="InterPro"/>
</dbReference>
<dbReference type="PANTHER" id="PTHR43335">
    <property type="entry name" value="ABC TRANSPORTER, ATP-BINDING PROTEIN"/>
    <property type="match status" value="1"/>
</dbReference>
<dbReference type="InterPro" id="IPR027417">
    <property type="entry name" value="P-loop_NTPase"/>
</dbReference>
<keyword evidence="4 6" id="KW-0067">ATP-binding</keyword>
<gene>
    <name evidence="6" type="ORF">F4561_006427</name>
</gene>
<dbReference type="InterPro" id="IPR003439">
    <property type="entry name" value="ABC_transporter-like_ATP-bd"/>
</dbReference>
<dbReference type="InterPro" id="IPR017871">
    <property type="entry name" value="ABC_transporter-like_CS"/>
</dbReference>
<dbReference type="Proteomes" id="UP000523007">
    <property type="component" value="Unassembled WGS sequence"/>
</dbReference>
<evidence type="ECO:0000256" key="2">
    <source>
        <dbReference type="ARBA" id="ARBA00022448"/>
    </source>
</evidence>
<dbReference type="Pfam" id="PF00005">
    <property type="entry name" value="ABC_tran"/>
    <property type="match status" value="1"/>
</dbReference>
<reference evidence="6 7" key="1">
    <citation type="submission" date="2020-08" db="EMBL/GenBank/DDBJ databases">
        <title>Sequencing the genomes of 1000 actinobacteria strains.</title>
        <authorList>
            <person name="Klenk H.-P."/>
        </authorList>
    </citation>
    <scope>NUCLEOTIDE SEQUENCE [LARGE SCALE GENOMIC DNA]</scope>
    <source>
        <strain evidence="6 7">DSM 102030</strain>
    </source>
</reference>
<evidence type="ECO:0000259" key="5">
    <source>
        <dbReference type="PROSITE" id="PS50893"/>
    </source>
</evidence>
<proteinExistence type="inferred from homology"/>
<keyword evidence="2" id="KW-0813">Transport</keyword>
<dbReference type="GO" id="GO:0005524">
    <property type="term" value="F:ATP binding"/>
    <property type="evidence" value="ECO:0007669"/>
    <property type="project" value="UniProtKB-KW"/>
</dbReference>
<evidence type="ECO:0000313" key="7">
    <source>
        <dbReference type="Proteomes" id="UP000523007"/>
    </source>
</evidence>
<keyword evidence="3" id="KW-0547">Nucleotide-binding</keyword>
<organism evidence="6 7">
    <name type="scientific">Lipingzhangella halophila</name>
    <dbReference type="NCBI Taxonomy" id="1783352"/>
    <lineage>
        <taxon>Bacteria</taxon>
        <taxon>Bacillati</taxon>
        <taxon>Actinomycetota</taxon>
        <taxon>Actinomycetes</taxon>
        <taxon>Streptosporangiales</taxon>
        <taxon>Nocardiopsidaceae</taxon>
        <taxon>Lipingzhangella</taxon>
    </lineage>
</organism>
<dbReference type="SUPFAM" id="SSF52540">
    <property type="entry name" value="P-loop containing nucleoside triphosphate hydrolases"/>
    <property type="match status" value="1"/>
</dbReference>
<protein>
    <submittedName>
        <fullName evidence="6">ABC-2 type transport system ATP-binding protein</fullName>
    </submittedName>
</protein>
<dbReference type="PANTHER" id="PTHR43335:SF4">
    <property type="entry name" value="ABC TRANSPORTER, ATP-BINDING PROTEIN"/>
    <property type="match status" value="1"/>
</dbReference>
<dbReference type="AlphaFoldDB" id="A0A7W7W677"/>
<evidence type="ECO:0000256" key="4">
    <source>
        <dbReference type="ARBA" id="ARBA00022840"/>
    </source>
</evidence>
<keyword evidence="7" id="KW-1185">Reference proteome</keyword>
<dbReference type="EMBL" id="JACHJT010000002">
    <property type="protein sequence ID" value="MBB4935533.1"/>
    <property type="molecule type" value="Genomic_DNA"/>
</dbReference>
<sequence length="319" mass="33731">MIEVADLTKRFGRITAVERLSFTVPAGRVVGFLGPNGAGKTTTMRMILGLDHPTSGTVRVNGREFAQLDAPMREVGAVLDAGGIHPGMTARTHLRWLASAGRIPARRVGEVLDAVGLTEAAHRKVGGFSLGMRQRLGIASALLGDPATLLLDEPVNGLDPEGVLWIRTLMRDLAAEGRTVFLSSHLMNEMEETADRVVVIGRGHLVADMDIEEFLRRGSSGYVSVATPHLSLLTTALSEAGAAVEPAADGSRTASEERLAVRGLTAAQVGELAARYGITLHELTPQAASLEETFMELTRDSAQYTASGSVGGSGGDRSR</sequence>
<dbReference type="RefSeq" id="WP_184585234.1">
    <property type="nucleotide sequence ID" value="NZ_JACHJT010000002.1"/>
</dbReference>
<dbReference type="SMART" id="SM00382">
    <property type="entry name" value="AAA"/>
    <property type="match status" value="1"/>
</dbReference>
<dbReference type="PROSITE" id="PS00211">
    <property type="entry name" value="ABC_TRANSPORTER_1"/>
    <property type="match status" value="1"/>
</dbReference>
<evidence type="ECO:0000256" key="1">
    <source>
        <dbReference type="ARBA" id="ARBA00005417"/>
    </source>
</evidence>
<dbReference type="InterPro" id="IPR003593">
    <property type="entry name" value="AAA+_ATPase"/>
</dbReference>
<comment type="similarity">
    <text evidence="1">Belongs to the ABC transporter superfamily.</text>
</comment>
<comment type="caution">
    <text evidence="6">The sequence shown here is derived from an EMBL/GenBank/DDBJ whole genome shotgun (WGS) entry which is preliminary data.</text>
</comment>
<feature type="domain" description="ABC transporter" evidence="5">
    <location>
        <begin position="2"/>
        <end position="227"/>
    </location>
</feature>
<name>A0A7W7W677_9ACTN</name>
<accession>A0A7W7W677</accession>
<evidence type="ECO:0000256" key="3">
    <source>
        <dbReference type="ARBA" id="ARBA00022741"/>
    </source>
</evidence>